<sequence length="309" mass="32702">MWCGKCQKEALRGGGPWRRAMTRANDAVSQKGSADVLAIMALVGLGPAVRCQALDRQNAVRCSEEDGRLDACVKTGRLTLSVPVSTIAYRGCGRRATSRRARQWAAAARPTVINATTNAPLEGTRAVHRASLGSELQSSDSWGQQIWCDQPLIAWRANAASFWQSSGPAQKALASQRAVASSTHHQTGQQAADQASGPACSGLDARCARMLAFPASSADSSETSRPRVSRGRRGLLQMRDGLEEAFALAPRVLDGKGSMAARCFAAAAALLTSAHGLLPCRPPPSRGSQVACPWPQMTTCKLQHGKGQS</sequence>
<name>A0ACC2HTJ0_9PLEO</name>
<organism evidence="1 2">
    <name type="scientific">Boeremia exigua</name>
    <dbReference type="NCBI Taxonomy" id="749465"/>
    <lineage>
        <taxon>Eukaryota</taxon>
        <taxon>Fungi</taxon>
        <taxon>Dikarya</taxon>
        <taxon>Ascomycota</taxon>
        <taxon>Pezizomycotina</taxon>
        <taxon>Dothideomycetes</taxon>
        <taxon>Pleosporomycetidae</taxon>
        <taxon>Pleosporales</taxon>
        <taxon>Pleosporineae</taxon>
        <taxon>Didymellaceae</taxon>
        <taxon>Boeremia</taxon>
    </lineage>
</organism>
<dbReference type="EMBL" id="JAPHNI010001215">
    <property type="protein sequence ID" value="KAJ8106284.1"/>
    <property type="molecule type" value="Genomic_DNA"/>
</dbReference>
<dbReference type="Proteomes" id="UP001153331">
    <property type="component" value="Unassembled WGS sequence"/>
</dbReference>
<evidence type="ECO:0000313" key="1">
    <source>
        <dbReference type="EMBL" id="KAJ8106284.1"/>
    </source>
</evidence>
<keyword evidence="2" id="KW-1185">Reference proteome</keyword>
<comment type="caution">
    <text evidence="1">The sequence shown here is derived from an EMBL/GenBank/DDBJ whole genome shotgun (WGS) entry which is preliminary data.</text>
</comment>
<proteinExistence type="predicted"/>
<accession>A0ACC2HTJ0</accession>
<reference evidence="1" key="1">
    <citation type="submission" date="2022-11" db="EMBL/GenBank/DDBJ databases">
        <title>Genome Sequence of Boeremia exigua.</title>
        <authorList>
            <person name="Buettner E."/>
        </authorList>
    </citation>
    <scope>NUCLEOTIDE SEQUENCE</scope>
    <source>
        <strain evidence="1">CU02</strain>
    </source>
</reference>
<gene>
    <name evidence="1" type="ORF">OPT61_g9638</name>
</gene>
<evidence type="ECO:0000313" key="2">
    <source>
        <dbReference type="Proteomes" id="UP001153331"/>
    </source>
</evidence>
<protein>
    <submittedName>
        <fullName evidence="1">Uncharacterized protein</fullName>
    </submittedName>
</protein>